<dbReference type="Proteomes" id="UP001325680">
    <property type="component" value="Chromosome"/>
</dbReference>
<keyword evidence="3" id="KW-1185">Reference proteome</keyword>
<evidence type="ECO:0000313" key="2">
    <source>
        <dbReference type="EMBL" id="WQD36835.1"/>
    </source>
</evidence>
<protein>
    <submittedName>
        <fullName evidence="2">Uncharacterized protein</fullName>
    </submittedName>
</protein>
<sequence length="77" mass="9084">MQSLSGQVSREEVIKDVKLYLANDWNLKEETPEYFLLARNEASTAVHILLALFFWWLAFVPNIVYHFAKKKTKKILK</sequence>
<accession>A0ABZ0W4A1</accession>
<gene>
    <name evidence="2" type="ORF">U0035_14275</name>
</gene>
<evidence type="ECO:0000256" key="1">
    <source>
        <dbReference type="SAM" id="Phobius"/>
    </source>
</evidence>
<organism evidence="2 3">
    <name type="scientific">Niabella yanshanensis</name>
    <dbReference type="NCBI Taxonomy" id="577386"/>
    <lineage>
        <taxon>Bacteria</taxon>
        <taxon>Pseudomonadati</taxon>
        <taxon>Bacteroidota</taxon>
        <taxon>Chitinophagia</taxon>
        <taxon>Chitinophagales</taxon>
        <taxon>Chitinophagaceae</taxon>
        <taxon>Niabella</taxon>
    </lineage>
</organism>
<dbReference type="EMBL" id="CP139960">
    <property type="protein sequence ID" value="WQD36835.1"/>
    <property type="molecule type" value="Genomic_DNA"/>
</dbReference>
<keyword evidence="1" id="KW-1133">Transmembrane helix</keyword>
<keyword evidence="1" id="KW-0812">Transmembrane</keyword>
<proteinExistence type="predicted"/>
<feature type="transmembrane region" description="Helical" evidence="1">
    <location>
        <begin position="45"/>
        <end position="68"/>
    </location>
</feature>
<evidence type="ECO:0000313" key="3">
    <source>
        <dbReference type="Proteomes" id="UP001325680"/>
    </source>
</evidence>
<dbReference type="RefSeq" id="WP_114790439.1">
    <property type="nucleotide sequence ID" value="NZ_CP139960.1"/>
</dbReference>
<reference evidence="2 3" key="1">
    <citation type="submission" date="2023-12" db="EMBL/GenBank/DDBJ databases">
        <title>Genome sequencing and assembly of bacterial species from a model synthetic community.</title>
        <authorList>
            <person name="Hogle S.L."/>
        </authorList>
    </citation>
    <scope>NUCLEOTIDE SEQUENCE [LARGE SCALE GENOMIC DNA]</scope>
    <source>
        <strain evidence="2 3">HAMBI_3031</strain>
    </source>
</reference>
<name>A0ABZ0W4A1_9BACT</name>
<keyword evidence="1" id="KW-0472">Membrane</keyword>